<dbReference type="Gene3D" id="3.40.50.2300">
    <property type="match status" value="2"/>
</dbReference>
<evidence type="ECO:0000313" key="6">
    <source>
        <dbReference type="Proteomes" id="UP000664218"/>
    </source>
</evidence>
<dbReference type="InterPro" id="IPR010982">
    <property type="entry name" value="Lambda_DNA-bd_dom_sf"/>
</dbReference>
<dbReference type="InterPro" id="IPR028082">
    <property type="entry name" value="Peripla_BP_I"/>
</dbReference>
<gene>
    <name evidence="5" type="ORF">J3A84_13895</name>
</gene>
<dbReference type="PANTHER" id="PTHR30146">
    <property type="entry name" value="LACI-RELATED TRANSCRIPTIONAL REPRESSOR"/>
    <property type="match status" value="1"/>
</dbReference>
<feature type="domain" description="HTH lacI-type" evidence="4">
    <location>
        <begin position="7"/>
        <end position="66"/>
    </location>
</feature>
<organism evidence="5 6">
    <name type="scientific">Proteiniclasticum aestuarii</name>
    <dbReference type="NCBI Taxonomy" id="2817862"/>
    <lineage>
        <taxon>Bacteria</taxon>
        <taxon>Bacillati</taxon>
        <taxon>Bacillota</taxon>
        <taxon>Clostridia</taxon>
        <taxon>Eubacteriales</taxon>
        <taxon>Clostridiaceae</taxon>
        <taxon>Proteiniclasticum</taxon>
    </lineage>
</organism>
<keyword evidence="1" id="KW-0805">Transcription regulation</keyword>
<evidence type="ECO:0000256" key="1">
    <source>
        <dbReference type="ARBA" id="ARBA00023015"/>
    </source>
</evidence>
<dbReference type="EMBL" id="JAFNJU010000012">
    <property type="protein sequence ID" value="MBO1266125.1"/>
    <property type="molecule type" value="Genomic_DNA"/>
</dbReference>
<sequence length="355" mass="39780">MSGSKKPTLDDIAKIAGVSRTAVSMILNEKKDVSFQEDTIRKVQAAADQIGYVKKETLMVKRNLFSEKTILVLTPTVTSTYYATLVQAIEQEAHKNGIRIITQNTFRDGERELSFINQVKHSNLFGIISTMTPVNIPLLEELNKKIPVVVINDRSNDVDLDTVEINNYSAGVLIANHMIELGHKCVAYISTTLNSLNTARVRRLDGILDTYRKNCPDGSVIVKSKDITPVEEMNNINIETAVGYELTSEAMKNRKITGFIAVNDMVAYGVMEALLKNGYRIPEDYSICGFDNLFPSEFQNISLTTVEHHIVSRGQNAVEIIVNRHNSSRNPYSSTRVLYKHELIVRKSTGRPRNS</sequence>
<dbReference type="SUPFAM" id="SSF47413">
    <property type="entry name" value="lambda repressor-like DNA-binding domains"/>
    <property type="match status" value="1"/>
</dbReference>
<dbReference type="InterPro" id="IPR000843">
    <property type="entry name" value="HTH_LacI"/>
</dbReference>
<comment type="caution">
    <text evidence="5">The sequence shown here is derived from an EMBL/GenBank/DDBJ whole genome shotgun (WGS) entry which is preliminary data.</text>
</comment>
<dbReference type="InterPro" id="IPR001761">
    <property type="entry name" value="Peripla_BP/Lac1_sug-bd_dom"/>
</dbReference>
<accession>A0A939HD34</accession>
<dbReference type="GO" id="GO:0000976">
    <property type="term" value="F:transcription cis-regulatory region binding"/>
    <property type="evidence" value="ECO:0007669"/>
    <property type="project" value="TreeGrafter"/>
</dbReference>
<keyword evidence="2 5" id="KW-0238">DNA-binding</keyword>
<dbReference type="Pfam" id="PF00532">
    <property type="entry name" value="Peripla_BP_1"/>
    <property type="match status" value="1"/>
</dbReference>
<dbReference type="Gene3D" id="1.10.260.40">
    <property type="entry name" value="lambda repressor-like DNA-binding domains"/>
    <property type="match status" value="1"/>
</dbReference>
<dbReference type="Proteomes" id="UP000664218">
    <property type="component" value="Unassembled WGS sequence"/>
</dbReference>
<dbReference type="PANTHER" id="PTHR30146:SF154">
    <property type="entry name" value="TRANSCRIPTION REGULATOR, MEMBER OF GALR FAMILY"/>
    <property type="match status" value="1"/>
</dbReference>
<evidence type="ECO:0000256" key="3">
    <source>
        <dbReference type="ARBA" id="ARBA00023163"/>
    </source>
</evidence>
<dbReference type="GO" id="GO:0003700">
    <property type="term" value="F:DNA-binding transcription factor activity"/>
    <property type="evidence" value="ECO:0007669"/>
    <property type="project" value="TreeGrafter"/>
</dbReference>
<dbReference type="Pfam" id="PF00356">
    <property type="entry name" value="LacI"/>
    <property type="match status" value="1"/>
</dbReference>
<reference evidence="5" key="1">
    <citation type="submission" date="2021-03" db="EMBL/GenBank/DDBJ databases">
        <title>Proteiniclasticum marinus sp. nov., isolated from tidal flat sediment.</title>
        <authorList>
            <person name="Namirimu T."/>
            <person name="Yang J.-A."/>
            <person name="Yang S.-H."/>
            <person name="Kim Y.-J."/>
            <person name="Kwon K.K."/>
        </authorList>
    </citation>
    <scope>NUCLEOTIDE SEQUENCE</scope>
    <source>
        <strain evidence="5">SCR006</strain>
    </source>
</reference>
<dbReference type="CDD" id="cd01392">
    <property type="entry name" value="HTH_LacI"/>
    <property type="match status" value="1"/>
</dbReference>
<evidence type="ECO:0000313" key="5">
    <source>
        <dbReference type="EMBL" id="MBO1266125.1"/>
    </source>
</evidence>
<dbReference type="AlphaFoldDB" id="A0A939HD34"/>
<evidence type="ECO:0000256" key="2">
    <source>
        <dbReference type="ARBA" id="ARBA00023125"/>
    </source>
</evidence>
<dbReference type="SUPFAM" id="SSF53822">
    <property type="entry name" value="Periplasmic binding protein-like I"/>
    <property type="match status" value="1"/>
</dbReference>
<name>A0A939HD34_9CLOT</name>
<dbReference type="SMART" id="SM00354">
    <property type="entry name" value="HTH_LACI"/>
    <property type="match status" value="1"/>
</dbReference>
<keyword evidence="6" id="KW-1185">Reference proteome</keyword>
<evidence type="ECO:0000259" key="4">
    <source>
        <dbReference type="PROSITE" id="PS50932"/>
    </source>
</evidence>
<protein>
    <submittedName>
        <fullName evidence="5">LacI family DNA-binding transcriptional regulator</fullName>
    </submittedName>
</protein>
<dbReference type="PROSITE" id="PS50932">
    <property type="entry name" value="HTH_LACI_2"/>
    <property type="match status" value="1"/>
</dbReference>
<dbReference type="CDD" id="cd06267">
    <property type="entry name" value="PBP1_LacI_sugar_binding-like"/>
    <property type="match status" value="1"/>
</dbReference>
<dbReference type="PROSITE" id="PS00356">
    <property type="entry name" value="HTH_LACI_1"/>
    <property type="match status" value="1"/>
</dbReference>
<dbReference type="RefSeq" id="WP_207600650.1">
    <property type="nucleotide sequence ID" value="NZ_JAFNJU010000012.1"/>
</dbReference>
<proteinExistence type="predicted"/>
<keyword evidence="3" id="KW-0804">Transcription</keyword>